<dbReference type="Pfam" id="PF02880">
    <property type="entry name" value="PGM_PMM_III"/>
    <property type="match status" value="1"/>
</dbReference>
<dbReference type="PANTHER" id="PTHR43771">
    <property type="entry name" value="PHOSPHOMANNOMUTASE"/>
    <property type="match status" value="1"/>
</dbReference>
<evidence type="ECO:0000256" key="6">
    <source>
        <dbReference type="ARBA" id="ARBA00023235"/>
    </source>
</evidence>
<dbReference type="GO" id="GO:0005975">
    <property type="term" value="P:carbohydrate metabolic process"/>
    <property type="evidence" value="ECO:0007669"/>
    <property type="project" value="InterPro"/>
</dbReference>
<comment type="similarity">
    <text evidence="2">Belongs to the phosphohexose mutase family.</text>
</comment>
<evidence type="ECO:0000256" key="4">
    <source>
        <dbReference type="ARBA" id="ARBA00022723"/>
    </source>
</evidence>
<dbReference type="InterPro" id="IPR005845">
    <property type="entry name" value="A-D-PHexomutase_a/b/a-II"/>
</dbReference>
<dbReference type="GO" id="GO:0016868">
    <property type="term" value="F:intramolecular phosphotransferase activity"/>
    <property type="evidence" value="ECO:0007669"/>
    <property type="project" value="InterPro"/>
</dbReference>
<accession>A0A2H0WQZ7</accession>
<comment type="cofactor">
    <cofactor evidence="1">
        <name>Mg(2+)</name>
        <dbReference type="ChEBI" id="CHEBI:18420"/>
    </cofactor>
</comment>
<evidence type="ECO:0000256" key="5">
    <source>
        <dbReference type="ARBA" id="ARBA00022842"/>
    </source>
</evidence>
<dbReference type="Gene3D" id="3.40.120.10">
    <property type="entry name" value="Alpha-D-Glucose-1,6-Bisphosphate, subunit A, domain 3"/>
    <property type="match status" value="3"/>
</dbReference>
<dbReference type="SUPFAM" id="SSF53738">
    <property type="entry name" value="Phosphoglucomutase, first 3 domains"/>
    <property type="match status" value="3"/>
</dbReference>
<keyword evidence="3" id="KW-0597">Phosphoprotein</keyword>
<dbReference type="PANTHER" id="PTHR43771:SF2">
    <property type="entry name" value="PHOSPHOMANNOMUTASE_PHOSPHOGLUCOMUTASE"/>
    <property type="match status" value="1"/>
</dbReference>
<feature type="domain" description="Alpha-D-phosphohexomutase alpha/beta/alpha" evidence="8">
    <location>
        <begin position="5"/>
        <end position="112"/>
    </location>
</feature>
<dbReference type="CDD" id="cd03089">
    <property type="entry name" value="PMM_PGM"/>
    <property type="match status" value="1"/>
</dbReference>
<reference evidence="12" key="1">
    <citation type="submission" date="2017-09" db="EMBL/GenBank/DDBJ databases">
        <title>Depth-based differentiation of microbial function through sediment-hosted aquifers and enrichment of novel symbionts in the deep terrestrial subsurface.</title>
        <authorList>
            <person name="Probst A.J."/>
            <person name="Ladd B."/>
            <person name="Jarett J.K."/>
            <person name="Geller-Mcgrath D.E."/>
            <person name="Sieber C.M.K."/>
            <person name="Emerson J.B."/>
            <person name="Anantharaman K."/>
            <person name="Thomas B.C."/>
            <person name="Malmstrom R."/>
            <person name="Stieglmeier M."/>
            <person name="Klingl A."/>
            <person name="Woyke T."/>
            <person name="Ryan C.M."/>
            <person name="Banfield J.F."/>
        </authorList>
    </citation>
    <scope>NUCLEOTIDE SEQUENCE [LARGE SCALE GENOMIC DNA]</scope>
</reference>
<dbReference type="InterPro" id="IPR005846">
    <property type="entry name" value="A-D-PHexomutase_a/b/a-III"/>
</dbReference>
<organism evidence="11 12">
    <name type="scientific">Candidatus Shapirobacteria bacterium CG09_land_8_20_14_0_10_38_17</name>
    <dbReference type="NCBI Taxonomy" id="1974884"/>
    <lineage>
        <taxon>Bacteria</taxon>
        <taxon>Candidatus Shapironibacteriota</taxon>
    </lineage>
</organism>
<evidence type="ECO:0000259" key="7">
    <source>
        <dbReference type="Pfam" id="PF00408"/>
    </source>
</evidence>
<evidence type="ECO:0000259" key="9">
    <source>
        <dbReference type="Pfam" id="PF02879"/>
    </source>
</evidence>
<gene>
    <name evidence="11" type="ORF">COT63_02055</name>
</gene>
<dbReference type="InterPro" id="IPR005841">
    <property type="entry name" value="Alpha-D-phosphohexomutase_SF"/>
</dbReference>
<protein>
    <submittedName>
        <fullName evidence="11">Phosphomannomutase</fullName>
    </submittedName>
</protein>
<evidence type="ECO:0000313" key="12">
    <source>
        <dbReference type="Proteomes" id="UP000231282"/>
    </source>
</evidence>
<dbReference type="Pfam" id="PF02878">
    <property type="entry name" value="PGM_PMM_I"/>
    <property type="match status" value="1"/>
</dbReference>
<dbReference type="PRINTS" id="PR00509">
    <property type="entry name" value="PGMPMM"/>
</dbReference>
<dbReference type="InterPro" id="IPR036900">
    <property type="entry name" value="A-D-PHexomutase_C_sf"/>
</dbReference>
<sequence>MADPNIFSAYDLRGVVPGQWDKNDAYNLGRAFGTFFKKRGASSVFLGRDNRLSSPLMAEQVSRGAQKSGVNVVNLGVVITPMIYFSWHHFKAPATIMITASHNPPEYNGIKSSLFQRPVFGKDLEEVKKFFMEKNFSSGRGREEKREIASSYINYLKKNIKIKKKFRVAIDTGNGTTGLFTEKIFENEDCQVTSLFAKSDGSFPNHQPYPQKAELYQALIQELKTGDYDIGLAFDGDGDRLGVYTSNGQFIENDVLAGIFSRAICEKNPKAKIVLNISTTIGVLETIEKQGGQAILWKTGYPNISQKMKKVGALFGGEISGHFFFADRYHGFDDAIYATLRLLELIEEKGSLENLRQGFPVYYQIPEFRLSLPLDKNKYELVEKISQSIRKNYPQTKILTIDGIRFSFPNGWGLIRASNTEPLLSGRAEGKTKKELDKIKEIINNELEKVGIKEKI</sequence>
<dbReference type="AlphaFoldDB" id="A0A2H0WQZ7"/>
<dbReference type="EMBL" id="PEZH01000040">
    <property type="protein sequence ID" value="PIS15047.1"/>
    <property type="molecule type" value="Genomic_DNA"/>
</dbReference>
<dbReference type="Pfam" id="PF02879">
    <property type="entry name" value="PGM_PMM_II"/>
    <property type="match status" value="1"/>
</dbReference>
<proteinExistence type="inferred from homology"/>
<comment type="caution">
    <text evidence="11">The sequence shown here is derived from an EMBL/GenBank/DDBJ whole genome shotgun (WGS) entry which is preliminary data.</text>
</comment>
<dbReference type="InterPro" id="IPR005844">
    <property type="entry name" value="A-D-PHexomutase_a/b/a-I"/>
</dbReference>
<dbReference type="Gene3D" id="3.30.310.50">
    <property type="entry name" value="Alpha-D-phosphohexomutase, C-terminal domain"/>
    <property type="match status" value="1"/>
</dbReference>
<evidence type="ECO:0000256" key="3">
    <source>
        <dbReference type="ARBA" id="ARBA00022553"/>
    </source>
</evidence>
<keyword evidence="5" id="KW-0460">Magnesium</keyword>
<dbReference type="Pfam" id="PF00408">
    <property type="entry name" value="PGM_PMM_IV"/>
    <property type="match status" value="1"/>
</dbReference>
<name>A0A2H0WQZ7_9BACT</name>
<dbReference type="SUPFAM" id="SSF55957">
    <property type="entry name" value="Phosphoglucomutase, C-terminal domain"/>
    <property type="match status" value="1"/>
</dbReference>
<evidence type="ECO:0000259" key="10">
    <source>
        <dbReference type="Pfam" id="PF02880"/>
    </source>
</evidence>
<evidence type="ECO:0000256" key="1">
    <source>
        <dbReference type="ARBA" id="ARBA00001946"/>
    </source>
</evidence>
<feature type="domain" description="Alpha-D-phosphohexomutase alpha/beta/alpha" evidence="9">
    <location>
        <begin position="151"/>
        <end position="248"/>
    </location>
</feature>
<keyword evidence="6" id="KW-0413">Isomerase</keyword>
<dbReference type="GO" id="GO:0046872">
    <property type="term" value="F:metal ion binding"/>
    <property type="evidence" value="ECO:0007669"/>
    <property type="project" value="UniProtKB-KW"/>
</dbReference>
<feature type="domain" description="Alpha-D-phosphohexomutase alpha/beta/alpha" evidence="10">
    <location>
        <begin position="254"/>
        <end position="356"/>
    </location>
</feature>
<evidence type="ECO:0000256" key="2">
    <source>
        <dbReference type="ARBA" id="ARBA00010231"/>
    </source>
</evidence>
<feature type="domain" description="Alpha-D-phosphohexomutase C-terminal" evidence="7">
    <location>
        <begin position="392"/>
        <end position="443"/>
    </location>
</feature>
<dbReference type="InterPro" id="IPR005843">
    <property type="entry name" value="A-D-PHexomutase_C"/>
</dbReference>
<keyword evidence="4" id="KW-0479">Metal-binding</keyword>
<dbReference type="InterPro" id="IPR016055">
    <property type="entry name" value="A-D-PHexomutase_a/b/a-I/II/III"/>
</dbReference>
<dbReference type="Proteomes" id="UP000231282">
    <property type="component" value="Unassembled WGS sequence"/>
</dbReference>
<evidence type="ECO:0000259" key="8">
    <source>
        <dbReference type="Pfam" id="PF02878"/>
    </source>
</evidence>
<evidence type="ECO:0000313" key="11">
    <source>
        <dbReference type="EMBL" id="PIS15047.1"/>
    </source>
</evidence>